<dbReference type="SUPFAM" id="SSF52540">
    <property type="entry name" value="P-loop containing nucleoside triphosphate hydrolases"/>
    <property type="match status" value="1"/>
</dbReference>
<dbReference type="InterPro" id="IPR027417">
    <property type="entry name" value="P-loop_NTPase"/>
</dbReference>
<protein>
    <recommendedName>
        <fullName evidence="1">G domain-containing protein</fullName>
    </recommendedName>
</protein>
<dbReference type="AlphaFoldDB" id="A0A067TG50"/>
<keyword evidence="3" id="KW-1185">Reference proteome</keyword>
<evidence type="ECO:0000259" key="1">
    <source>
        <dbReference type="Pfam" id="PF01926"/>
    </source>
</evidence>
<dbReference type="InterPro" id="IPR006073">
    <property type="entry name" value="GTP-bd"/>
</dbReference>
<organism evidence="2 3">
    <name type="scientific">Galerina marginata (strain CBS 339.88)</name>
    <dbReference type="NCBI Taxonomy" id="685588"/>
    <lineage>
        <taxon>Eukaryota</taxon>
        <taxon>Fungi</taxon>
        <taxon>Dikarya</taxon>
        <taxon>Basidiomycota</taxon>
        <taxon>Agaricomycotina</taxon>
        <taxon>Agaricomycetes</taxon>
        <taxon>Agaricomycetidae</taxon>
        <taxon>Agaricales</taxon>
        <taxon>Agaricineae</taxon>
        <taxon>Strophariaceae</taxon>
        <taxon>Galerina</taxon>
    </lineage>
</organism>
<evidence type="ECO:0000313" key="3">
    <source>
        <dbReference type="Proteomes" id="UP000027222"/>
    </source>
</evidence>
<reference evidence="3" key="1">
    <citation type="journal article" date="2014" name="Proc. Natl. Acad. Sci. U.S.A.">
        <title>Extensive sampling of basidiomycete genomes demonstrates inadequacy of the white-rot/brown-rot paradigm for wood decay fungi.</title>
        <authorList>
            <person name="Riley R."/>
            <person name="Salamov A.A."/>
            <person name="Brown D.W."/>
            <person name="Nagy L.G."/>
            <person name="Floudas D."/>
            <person name="Held B.W."/>
            <person name="Levasseur A."/>
            <person name="Lombard V."/>
            <person name="Morin E."/>
            <person name="Otillar R."/>
            <person name="Lindquist E.A."/>
            <person name="Sun H."/>
            <person name="LaButti K.M."/>
            <person name="Schmutz J."/>
            <person name="Jabbour D."/>
            <person name="Luo H."/>
            <person name="Baker S.E."/>
            <person name="Pisabarro A.G."/>
            <person name="Walton J.D."/>
            <person name="Blanchette R.A."/>
            <person name="Henrissat B."/>
            <person name="Martin F."/>
            <person name="Cullen D."/>
            <person name="Hibbett D.S."/>
            <person name="Grigoriev I.V."/>
        </authorList>
    </citation>
    <scope>NUCLEOTIDE SEQUENCE [LARGE SCALE GENOMIC DNA]</scope>
    <source>
        <strain evidence="3">CBS 339.88</strain>
    </source>
</reference>
<proteinExistence type="predicted"/>
<sequence length="311" mass="35307">MTQTYEPIQKLKPDDIVIALMGPTGSGKSNIIDKLTGAIGDGELAGRGLKSYTTKPNALRINGHHIYGDQIVLLDTPGFDDTTRTDIQILEMISEWLVNAYKEKVTLAGIVYLHRITDNRMSGAPHRNLRLFGKLCGEKAAANVVLVTTMWDKVKGDVGKMREDDLTEHYWNKMIENHARSDRFYNTSDSAWAIIESVIVRRIEGVPLLLQEEMVDYHRELKETSAAQQLYTQLQVLLIRKKDTIRQLAEQAKEQDDPKAIAAYQEELVKVQKEFEITFGAVNNLQLSFFRKILLFFGKKPTTKALKIQSQ</sequence>
<dbReference type="EMBL" id="KL142370">
    <property type="protein sequence ID" value="KDR82126.1"/>
    <property type="molecule type" value="Genomic_DNA"/>
</dbReference>
<dbReference type="STRING" id="685588.A0A067TG50"/>
<dbReference type="GO" id="GO:0005525">
    <property type="term" value="F:GTP binding"/>
    <property type="evidence" value="ECO:0007669"/>
    <property type="project" value="InterPro"/>
</dbReference>
<accession>A0A067TG50</accession>
<dbReference type="Pfam" id="PF01926">
    <property type="entry name" value="MMR_HSR1"/>
    <property type="match status" value="1"/>
</dbReference>
<evidence type="ECO:0000313" key="2">
    <source>
        <dbReference type="EMBL" id="KDR82126.1"/>
    </source>
</evidence>
<gene>
    <name evidence="2" type="ORF">GALMADRAFT_90708</name>
</gene>
<dbReference type="Proteomes" id="UP000027222">
    <property type="component" value="Unassembled WGS sequence"/>
</dbReference>
<dbReference type="HOGENOM" id="CLU_018003_0_0_1"/>
<dbReference type="OrthoDB" id="8954335at2759"/>
<feature type="domain" description="G" evidence="1">
    <location>
        <begin position="18"/>
        <end position="103"/>
    </location>
</feature>
<name>A0A067TG50_GALM3</name>
<dbReference type="Gene3D" id="3.40.50.300">
    <property type="entry name" value="P-loop containing nucleotide triphosphate hydrolases"/>
    <property type="match status" value="1"/>
</dbReference>